<evidence type="ECO:0000313" key="4">
    <source>
        <dbReference type="Proteomes" id="UP000002595"/>
    </source>
</evidence>
<organism evidence="3 4">
    <name type="scientific">Pyrobaculum islandicum (strain DSM 4184 / JCM 9189 / GEO3)</name>
    <dbReference type="NCBI Taxonomy" id="384616"/>
    <lineage>
        <taxon>Archaea</taxon>
        <taxon>Thermoproteota</taxon>
        <taxon>Thermoprotei</taxon>
        <taxon>Thermoproteales</taxon>
        <taxon>Thermoproteaceae</taxon>
        <taxon>Pyrobaculum</taxon>
    </lineage>
</organism>
<keyword evidence="4" id="KW-1185">Reference proteome</keyword>
<dbReference type="eggNOG" id="arCOG00687">
    <property type="taxonomic scope" value="Archaea"/>
</dbReference>
<sequence length="460" mass="53125">MFHNVGAAVDAVCLVKLLACPHASSITNRDFSPTTYTHMYAYRTLKIEIPWRLIEERPDVLDLVTRMHLAAEEYARRLLKEITGQDEPKLAPEELDRLLTPDRRELARRIIEEVFPKYGLGKAFVDYAKFLWRDTVFQRAVPLNTQLRTENERDTSKAVFVDLKSGVVRVRKLGIPPFVVKLKKSDIAWIRERLQEDARLKLAYLGVDVRRGKDPTYGGLYIALVFAREVKPVEPRAIVVVDVNRLDHYIKVGLVADGRVVELLKFPKKERIRKLERIHAHISQLEKALARVDEDRDPRRALDLQRQLWKLETKRYGIIRDVVINAAREIIKLAREHQAAIVVDTIEDDTYRELKECNGNGVRKHFLDGLGQLRRRLQALAQWYGLPYVEERLYSTICPRCGAKMAEEGRRVMHCPACGFGAHRDNVPMIWAEKKYQELIEKTKQPTFSSAPATVTFLTS</sequence>
<dbReference type="Proteomes" id="UP000002595">
    <property type="component" value="Chromosome"/>
</dbReference>
<dbReference type="Pfam" id="PF07282">
    <property type="entry name" value="Cas12f1-like_TNB"/>
    <property type="match status" value="1"/>
</dbReference>
<name>A1RUB8_PYRIL</name>
<evidence type="ECO:0000313" key="3">
    <source>
        <dbReference type="EMBL" id="ABL88550.1"/>
    </source>
</evidence>
<dbReference type="STRING" id="384616.Pisl_1390"/>
<dbReference type="KEGG" id="pis:Pisl_1390"/>
<evidence type="ECO:0000259" key="2">
    <source>
        <dbReference type="Pfam" id="PF07282"/>
    </source>
</evidence>
<dbReference type="AlphaFoldDB" id="A1RUB8"/>
<dbReference type="SUPFAM" id="SSF51998">
    <property type="entry name" value="PFL-like glycyl radical enzymes"/>
    <property type="match status" value="1"/>
</dbReference>
<reference evidence="3" key="1">
    <citation type="submission" date="2006-12" db="EMBL/GenBank/DDBJ databases">
        <title>Complete sequence of Pyrobaculum islandicum DSM 4184.</title>
        <authorList>
            <person name="Copeland A."/>
            <person name="Lucas S."/>
            <person name="Lapidus A."/>
            <person name="Barry K."/>
            <person name="Detter J.C."/>
            <person name="Glavina del Rio T."/>
            <person name="Dalin E."/>
            <person name="Tice H."/>
            <person name="Pitluck S."/>
            <person name="Meincke L."/>
            <person name="Brettin T."/>
            <person name="Bruce D."/>
            <person name="Han C."/>
            <person name="Tapia R."/>
            <person name="Gilna P."/>
            <person name="Schmutz J."/>
            <person name="Larimer F."/>
            <person name="Land M."/>
            <person name="Hauser L."/>
            <person name="Kyrpides N."/>
            <person name="Mikhailova N."/>
            <person name="Cozen A.E."/>
            <person name="Fitz-Gibbon S.T."/>
            <person name="House C.H."/>
            <person name="Saltikov C."/>
            <person name="Lowe T."/>
            <person name="Richardson P."/>
        </authorList>
    </citation>
    <scope>NUCLEOTIDE SEQUENCE [LARGE SCALE GENOMIC DNA]</scope>
    <source>
        <strain evidence="3">DSM 4184</strain>
    </source>
</reference>
<dbReference type="HOGENOM" id="CLU_053996_0_0_2"/>
<feature type="domain" description="Cas12f1-like TNB" evidence="2">
    <location>
        <begin position="371"/>
        <end position="425"/>
    </location>
</feature>
<gene>
    <name evidence="3" type="ordered locus">Pisl_1390</name>
</gene>
<accession>A1RUB8</accession>
<proteinExistence type="predicted"/>
<evidence type="ECO:0000256" key="1">
    <source>
        <dbReference type="ARBA" id="ARBA00023125"/>
    </source>
</evidence>
<protein>
    <submittedName>
        <fullName evidence="3">Transposase, IS605 OrfB</fullName>
    </submittedName>
</protein>
<keyword evidence="1" id="KW-0238">DNA-binding</keyword>
<dbReference type="InterPro" id="IPR010095">
    <property type="entry name" value="Cas12f1-like_TNB"/>
</dbReference>
<dbReference type="GO" id="GO:0003677">
    <property type="term" value="F:DNA binding"/>
    <property type="evidence" value="ECO:0007669"/>
    <property type="project" value="UniProtKB-KW"/>
</dbReference>
<dbReference type="EMBL" id="CP000504">
    <property type="protein sequence ID" value="ABL88550.1"/>
    <property type="molecule type" value="Genomic_DNA"/>
</dbReference>